<dbReference type="Gene3D" id="4.10.1180.10">
    <property type="entry name" value="tm1086 domain"/>
    <property type="match status" value="1"/>
</dbReference>
<name>A0A9D2M397_9FIRM</name>
<accession>A0A9D2M397</accession>
<protein>
    <submittedName>
        <fullName evidence="3">DUF4438 domain-containing protein</fullName>
    </submittedName>
</protein>
<evidence type="ECO:0000313" key="4">
    <source>
        <dbReference type="Proteomes" id="UP000824209"/>
    </source>
</evidence>
<dbReference type="Proteomes" id="UP000824209">
    <property type="component" value="Unassembled WGS sequence"/>
</dbReference>
<dbReference type="Gene3D" id="2.40.10.170">
    <property type="match status" value="1"/>
</dbReference>
<dbReference type="Pfam" id="PF20999">
    <property type="entry name" value="DUF4438_C"/>
    <property type="match status" value="1"/>
</dbReference>
<reference evidence="3" key="2">
    <citation type="submission" date="2021-04" db="EMBL/GenBank/DDBJ databases">
        <authorList>
            <person name="Gilroy R."/>
        </authorList>
    </citation>
    <scope>NUCLEOTIDE SEQUENCE</scope>
    <source>
        <strain evidence="3">ChiBcec8-14828</strain>
    </source>
</reference>
<dbReference type="Gene3D" id="2.102.30.10">
    <property type="entry name" value="tm1086 (SG structure) domain"/>
    <property type="match status" value="1"/>
</dbReference>
<sequence>MVKTNAEKCPVLVLQGQVNHPGTRLTGRMNPDGQICYVPGTGGITLNAQIGDSCLGWVADHLEPGASVKNSTENFNNALITFSCIGNEAVVVSGDAKGAKGFVTGKHGGIDHVIIYFKKSDLEKMNIEDKIAVKSCGQGMQLVDYPNIVLRSCSPELIEKMNLQETEGGLKVGVRKIIDASVMGSGLGAVNSVSGDYDITLHDKEKLEEYDLGDLKFGDLVAIVNADTRFGYTYRTGSVTVGVVVHSDSNLAGHGPGVAVLMCSKEGALQPFVDEKANLADMFGVE</sequence>
<dbReference type="AlphaFoldDB" id="A0A9D2M397"/>
<dbReference type="EMBL" id="DWYA01000086">
    <property type="protein sequence ID" value="HJB40646.1"/>
    <property type="molecule type" value="Genomic_DNA"/>
</dbReference>
<dbReference type="InterPro" id="IPR048399">
    <property type="entry name" value="DUF4438_C"/>
</dbReference>
<evidence type="ECO:0000259" key="2">
    <source>
        <dbReference type="Pfam" id="PF20999"/>
    </source>
</evidence>
<evidence type="ECO:0000313" key="3">
    <source>
        <dbReference type="EMBL" id="HJB40646.1"/>
    </source>
</evidence>
<feature type="domain" description="DUF4438" evidence="2">
    <location>
        <begin position="160"/>
        <end position="282"/>
    </location>
</feature>
<dbReference type="Pfam" id="PF14505">
    <property type="entry name" value="DUF4438"/>
    <property type="match status" value="1"/>
</dbReference>
<dbReference type="InterPro" id="IPR029433">
    <property type="entry name" value="DUF4438_N"/>
</dbReference>
<feature type="domain" description="DUF4438" evidence="1">
    <location>
        <begin position="28"/>
        <end position="159"/>
    </location>
</feature>
<dbReference type="InterPro" id="IPR044910">
    <property type="entry name" value="TM_1086_SG_dom"/>
</dbReference>
<reference evidence="3" key="1">
    <citation type="journal article" date="2021" name="PeerJ">
        <title>Extensive microbial diversity within the chicken gut microbiome revealed by metagenomics and culture.</title>
        <authorList>
            <person name="Gilroy R."/>
            <person name="Ravi A."/>
            <person name="Getino M."/>
            <person name="Pursley I."/>
            <person name="Horton D.L."/>
            <person name="Alikhan N.F."/>
            <person name="Baker D."/>
            <person name="Gharbi K."/>
            <person name="Hall N."/>
            <person name="Watson M."/>
            <person name="Adriaenssens E.M."/>
            <person name="Foster-Nyarko E."/>
            <person name="Jarju S."/>
            <person name="Secka A."/>
            <person name="Antonio M."/>
            <person name="Oren A."/>
            <person name="Chaudhuri R.R."/>
            <person name="La Ragione R."/>
            <person name="Hildebrand F."/>
            <person name="Pallen M.J."/>
        </authorList>
    </citation>
    <scope>NUCLEOTIDE SEQUENCE</scope>
    <source>
        <strain evidence="3">ChiBcec8-14828</strain>
    </source>
</reference>
<organism evidence="3 4">
    <name type="scientific">Candidatus Ruthenibacterium avium</name>
    <dbReference type="NCBI Taxonomy" id="2838751"/>
    <lineage>
        <taxon>Bacteria</taxon>
        <taxon>Bacillati</taxon>
        <taxon>Bacillota</taxon>
        <taxon>Clostridia</taxon>
        <taxon>Eubacteriales</taxon>
        <taxon>Oscillospiraceae</taxon>
        <taxon>Ruthenibacterium</taxon>
    </lineage>
</organism>
<dbReference type="InterPro" id="IPR044909">
    <property type="entry name" value="TM_1086_sf"/>
</dbReference>
<proteinExistence type="predicted"/>
<comment type="caution">
    <text evidence="3">The sequence shown here is derived from an EMBL/GenBank/DDBJ whole genome shotgun (WGS) entry which is preliminary data.</text>
</comment>
<gene>
    <name evidence="3" type="ORF">H9943_09655</name>
</gene>
<evidence type="ECO:0000259" key="1">
    <source>
        <dbReference type="Pfam" id="PF14505"/>
    </source>
</evidence>